<protein>
    <submittedName>
        <fullName evidence="2">Uncharacterized protein</fullName>
    </submittedName>
</protein>
<sequence length="149" mass="16303">MCHRDDTWPLLTAQFSPEQLESFTNHEQQKALRQLMGEPVILASEGLARIVGSDGAVAPDPSDMVDRSMTLTPSEVIPQPVDNDSTTSYDPVPGSTALEGTPLSPNALLTQAQYQQMATWMAQEEAQQSVVENCLAKVCLTEAKLENDW</sequence>
<proteinExistence type="predicted"/>
<organism evidence="2 3">
    <name type="scientific">Cronartium quercuum f. sp. fusiforme G11</name>
    <dbReference type="NCBI Taxonomy" id="708437"/>
    <lineage>
        <taxon>Eukaryota</taxon>
        <taxon>Fungi</taxon>
        <taxon>Dikarya</taxon>
        <taxon>Basidiomycota</taxon>
        <taxon>Pucciniomycotina</taxon>
        <taxon>Pucciniomycetes</taxon>
        <taxon>Pucciniales</taxon>
        <taxon>Coleosporiaceae</taxon>
        <taxon>Cronartium</taxon>
    </lineage>
</organism>
<keyword evidence="3" id="KW-1185">Reference proteome</keyword>
<dbReference type="AlphaFoldDB" id="A0A9P6NDU0"/>
<evidence type="ECO:0000256" key="1">
    <source>
        <dbReference type="SAM" id="MobiDB-lite"/>
    </source>
</evidence>
<evidence type="ECO:0000313" key="2">
    <source>
        <dbReference type="EMBL" id="KAG0144269.1"/>
    </source>
</evidence>
<dbReference type="EMBL" id="MU167299">
    <property type="protein sequence ID" value="KAG0144269.1"/>
    <property type="molecule type" value="Genomic_DNA"/>
</dbReference>
<dbReference type="Proteomes" id="UP000886653">
    <property type="component" value="Unassembled WGS sequence"/>
</dbReference>
<gene>
    <name evidence="2" type="ORF">CROQUDRAFT_95278</name>
</gene>
<accession>A0A9P6NDU0</accession>
<feature type="region of interest" description="Disordered" evidence="1">
    <location>
        <begin position="73"/>
        <end position="103"/>
    </location>
</feature>
<comment type="caution">
    <text evidence="2">The sequence shown here is derived from an EMBL/GenBank/DDBJ whole genome shotgun (WGS) entry which is preliminary data.</text>
</comment>
<reference evidence="2" key="1">
    <citation type="submission" date="2013-11" db="EMBL/GenBank/DDBJ databases">
        <title>Genome sequence of the fusiform rust pathogen reveals effectors for host alternation and coevolution with pine.</title>
        <authorList>
            <consortium name="DOE Joint Genome Institute"/>
            <person name="Smith K."/>
            <person name="Pendleton A."/>
            <person name="Kubisiak T."/>
            <person name="Anderson C."/>
            <person name="Salamov A."/>
            <person name="Aerts A."/>
            <person name="Riley R."/>
            <person name="Clum A."/>
            <person name="Lindquist E."/>
            <person name="Ence D."/>
            <person name="Campbell M."/>
            <person name="Kronenberg Z."/>
            <person name="Feau N."/>
            <person name="Dhillon B."/>
            <person name="Hamelin R."/>
            <person name="Burleigh J."/>
            <person name="Smith J."/>
            <person name="Yandell M."/>
            <person name="Nelson C."/>
            <person name="Grigoriev I."/>
            <person name="Davis J."/>
        </authorList>
    </citation>
    <scope>NUCLEOTIDE SEQUENCE</scope>
    <source>
        <strain evidence="2">G11</strain>
    </source>
</reference>
<name>A0A9P6NDU0_9BASI</name>
<evidence type="ECO:0000313" key="3">
    <source>
        <dbReference type="Proteomes" id="UP000886653"/>
    </source>
</evidence>